<feature type="domain" description="DUF7795" evidence="1">
    <location>
        <begin position="11"/>
        <end position="132"/>
    </location>
</feature>
<name>A0ABD2ZVD4_9GENT</name>
<dbReference type="InterPro" id="IPR056697">
    <property type="entry name" value="DUF7795"/>
</dbReference>
<dbReference type="Pfam" id="PF25071">
    <property type="entry name" value="DUF7795"/>
    <property type="match status" value="1"/>
</dbReference>
<dbReference type="PANTHER" id="PTHR35305">
    <property type="entry name" value="FAD-BINDING PROTEIN"/>
    <property type="match status" value="1"/>
</dbReference>
<dbReference type="PANTHER" id="PTHR35305:SF2">
    <property type="entry name" value="FAD-BINDING PROTEIN"/>
    <property type="match status" value="1"/>
</dbReference>
<comment type="caution">
    <text evidence="2">The sequence shown here is derived from an EMBL/GenBank/DDBJ whole genome shotgun (WGS) entry which is preliminary data.</text>
</comment>
<evidence type="ECO:0000259" key="1">
    <source>
        <dbReference type="Pfam" id="PF25071"/>
    </source>
</evidence>
<reference evidence="2 3" key="1">
    <citation type="submission" date="2024-11" db="EMBL/GenBank/DDBJ databases">
        <title>A near-complete genome assembly of Cinchona calisaya.</title>
        <authorList>
            <person name="Lian D.C."/>
            <person name="Zhao X.W."/>
            <person name="Wei L."/>
        </authorList>
    </citation>
    <scope>NUCLEOTIDE SEQUENCE [LARGE SCALE GENOMIC DNA]</scope>
    <source>
        <tissue evidence="2">Nenye</tissue>
    </source>
</reference>
<dbReference type="Proteomes" id="UP001630127">
    <property type="component" value="Unassembled WGS sequence"/>
</dbReference>
<gene>
    <name evidence="2" type="ORF">ACH5RR_016220</name>
</gene>
<dbReference type="EMBL" id="JBJUIK010000007">
    <property type="protein sequence ID" value="KAL3523386.1"/>
    <property type="molecule type" value="Genomic_DNA"/>
</dbReference>
<keyword evidence="3" id="KW-1185">Reference proteome</keyword>
<organism evidence="2 3">
    <name type="scientific">Cinchona calisaya</name>
    <dbReference type="NCBI Taxonomy" id="153742"/>
    <lineage>
        <taxon>Eukaryota</taxon>
        <taxon>Viridiplantae</taxon>
        <taxon>Streptophyta</taxon>
        <taxon>Embryophyta</taxon>
        <taxon>Tracheophyta</taxon>
        <taxon>Spermatophyta</taxon>
        <taxon>Magnoliopsida</taxon>
        <taxon>eudicotyledons</taxon>
        <taxon>Gunneridae</taxon>
        <taxon>Pentapetalae</taxon>
        <taxon>asterids</taxon>
        <taxon>lamiids</taxon>
        <taxon>Gentianales</taxon>
        <taxon>Rubiaceae</taxon>
        <taxon>Cinchonoideae</taxon>
        <taxon>Cinchoneae</taxon>
        <taxon>Cinchona</taxon>
    </lineage>
</organism>
<evidence type="ECO:0000313" key="2">
    <source>
        <dbReference type="EMBL" id="KAL3523386.1"/>
    </source>
</evidence>
<accession>A0ABD2ZVD4</accession>
<dbReference type="AlphaFoldDB" id="A0ABD2ZVD4"/>
<protein>
    <recommendedName>
        <fullName evidence="1">DUF7795 domain-containing protein</fullName>
    </recommendedName>
</protein>
<evidence type="ECO:0000313" key="3">
    <source>
        <dbReference type="Proteomes" id="UP001630127"/>
    </source>
</evidence>
<sequence>MESEESSKISHSYENILQVFSEFMTRITKFEELLDVGSKFLVGFQQGLEFLRRPPIDLTSEVVGQIIEANETRRLASYIQAGFVNTHDRKQCLSKLYTCHRGLMDNLNGAKRVLEEIECILDNAATVVQNSNVNFTHLQDKEVDHDLNSQAAIHNKELLPSDLPKPEITDYAILMAVIYGMVKQDYNMQEKIGSSLSLKSSSGELESYCLMWSLRPFIDDEIMHKAWRLIK</sequence>
<proteinExistence type="predicted"/>